<name>A0ABU6ZUZ8_9FABA</name>
<evidence type="ECO:0000313" key="1">
    <source>
        <dbReference type="EMBL" id="MED6225782.1"/>
    </source>
</evidence>
<reference evidence="1 2" key="1">
    <citation type="journal article" date="2023" name="Plants (Basel)">
        <title>Bridging the Gap: Combining Genomics and Transcriptomics Approaches to Understand Stylosanthes scabra, an Orphan Legume from the Brazilian Caatinga.</title>
        <authorList>
            <person name="Ferreira-Neto J.R.C."/>
            <person name="da Silva M.D."/>
            <person name="Binneck E."/>
            <person name="de Melo N.F."/>
            <person name="da Silva R.H."/>
            <person name="de Melo A.L.T.M."/>
            <person name="Pandolfi V."/>
            <person name="Bustamante F.O."/>
            <person name="Brasileiro-Vidal A.C."/>
            <person name="Benko-Iseppon A.M."/>
        </authorList>
    </citation>
    <scope>NUCLEOTIDE SEQUENCE [LARGE SCALE GENOMIC DNA]</scope>
    <source>
        <tissue evidence="1">Leaves</tissue>
    </source>
</reference>
<keyword evidence="2" id="KW-1185">Reference proteome</keyword>
<sequence>EGTLEDLSRYTLGDYNATNDEPAMNSWNENVVRYESIVANAIPQFEMLEDNEEEGQQEPNPDAQRFYQLLGSVRKPLWEGSVFF</sequence>
<organism evidence="1 2">
    <name type="scientific">Stylosanthes scabra</name>
    <dbReference type="NCBI Taxonomy" id="79078"/>
    <lineage>
        <taxon>Eukaryota</taxon>
        <taxon>Viridiplantae</taxon>
        <taxon>Streptophyta</taxon>
        <taxon>Embryophyta</taxon>
        <taxon>Tracheophyta</taxon>
        <taxon>Spermatophyta</taxon>
        <taxon>Magnoliopsida</taxon>
        <taxon>eudicotyledons</taxon>
        <taxon>Gunneridae</taxon>
        <taxon>Pentapetalae</taxon>
        <taxon>rosids</taxon>
        <taxon>fabids</taxon>
        <taxon>Fabales</taxon>
        <taxon>Fabaceae</taxon>
        <taxon>Papilionoideae</taxon>
        <taxon>50 kb inversion clade</taxon>
        <taxon>dalbergioids sensu lato</taxon>
        <taxon>Dalbergieae</taxon>
        <taxon>Pterocarpus clade</taxon>
        <taxon>Stylosanthes</taxon>
    </lineage>
</organism>
<gene>
    <name evidence="1" type="ORF">PIB30_097006</name>
</gene>
<comment type="caution">
    <text evidence="1">The sequence shown here is derived from an EMBL/GenBank/DDBJ whole genome shotgun (WGS) entry which is preliminary data.</text>
</comment>
<protein>
    <submittedName>
        <fullName evidence="1">Uncharacterized protein</fullName>
    </submittedName>
</protein>
<dbReference type="Proteomes" id="UP001341840">
    <property type="component" value="Unassembled WGS sequence"/>
</dbReference>
<dbReference type="EMBL" id="JASCZI010274210">
    <property type="protein sequence ID" value="MED6225782.1"/>
    <property type="molecule type" value="Genomic_DNA"/>
</dbReference>
<feature type="non-terminal residue" evidence="1">
    <location>
        <position position="1"/>
    </location>
</feature>
<evidence type="ECO:0000313" key="2">
    <source>
        <dbReference type="Proteomes" id="UP001341840"/>
    </source>
</evidence>
<proteinExistence type="predicted"/>
<accession>A0ABU6ZUZ8</accession>